<feature type="region of interest" description="Disordered" evidence="1">
    <location>
        <begin position="100"/>
        <end position="181"/>
    </location>
</feature>
<feature type="region of interest" description="Disordered" evidence="1">
    <location>
        <begin position="202"/>
        <end position="236"/>
    </location>
</feature>
<reference evidence="2" key="2">
    <citation type="submission" date="2019-07" db="EMBL/GenBank/DDBJ databases">
        <authorList>
            <person name="Seetharam A."/>
            <person name="Woodhouse M."/>
            <person name="Cannon E."/>
        </authorList>
    </citation>
    <scope>NUCLEOTIDE SEQUENCE [LARGE SCALE GENOMIC DNA]</scope>
    <source>
        <strain evidence="2">cv. B73</strain>
    </source>
</reference>
<dbReference type="AlphaFoldDB" id="A0A804UDD4"/>
<evidence type="ECO:0000313" key="2">
    <source>
        <dbReference type="EnsemblPlants" id="Zm00001eb310000_P001"/>
    </source>
</evidence>
<organism evidence="2 3">
    <name type="scientific">Zea mays</name>
    <name type="common">Maize</name>
    <dbReference type="NCBI Taxonomy" id="4577"/>
    <lineage>
        <taxon>Eukaryota</taxon>
        <taxon>Viridiplantae</taxon>
        <taxon>Streptophyta</taxon>
        <taxon>Embryophyta</taxon>
        <taxon>Tracheophyta</taxon>
        <taxon>Spermatophyta</taxon>
        <taxon>Magnoliopsida</taxon>
        <taxon>Liliopsida</taxon>
        <taxon>Poales</taxon>
        <taxon>Poaceae</taxon>
        <taxon>PACMAD clade</taxon>
        <taxon>Panicoideae</taxon>
        <taxon>Andropogonodae</taxon>
        <taxon>Andropogoneae</taxon>
        <taxon>Tripsacinae</taxon>
        <taxon>Zea</taxon>
    </lineage>
</organism>
<feature type="compositionally biased region" description="Pro residues" evidence="1">
    <location>
        <begin position="25"/>
        <end position="40"/>
    </location>
</feature>
<keyword evidence="3" id="KW-1185">Reference proteome</keyword>
<proteinExistence type="predicted"/>
<feature type="compositionally biased region" description="Basic residues" evidence="1">
    <location>
        <begin position="141"/>
        <end position="155"/>
    </location>
</feature>
<dbReference type="Gramene" id="Zm00001eb310000_T001">
    <property type="protein sequence ID" value="Zm00001eb310000_P001"/>
    <property type="gene ID" value="Zm00001eb310000"/>
</dbReference>
<feature type="region of interest" description="Disordered" evidence="1">
    <location>
        <begin position="1"/>
        <end position="40"/>
    </location>
</feature>
<reference evidence="3" key="1">
    <citation type="submission" date="2015-12" db="EMBL/GenBank/DDBJ databases">
        <title>Update maize B73 reference genome by single molecule sequencing technologies.</title>
        <authorList>
            <consortium name="Maize Genome Sequencing Project"/>
            <person name="Ware D."/>
        </authorList>
    </citation>
    <scope>NUCLEOTIDE SEQUENCE [LARGE SCALE GENOMIC DNA]</scope>
    <source>
        <strain evidence="3">cv. B73</strain>
    </source>
</reference>
<feature type="compositionally biased region" description="Low complexity" evidence="1">
    <location>
        <begin position="1"/>
        <end position="17"/>
    </location>
</feature>
<feature type="region of interest" description="Disordered" evidence="1">
    <location>
        <begin position="252"/>
        <end position="282"/>
    </location>
</feature>
<accession>A0A804UDD4</accession>
<protein>
    <submittedName>
        <fullName evidence="2">Uncharacterized protein</fullName>
    </submittedName>
</protein>
<feature type="compositionally biased region" description="Polar residues" evidence="1">
    <location>
        <begin position="270"/>
        <end position="282"/>
    </location>
</feature>
<feature type="compositionally biased region" description="Basic and acidic residues" evidence="1">
    <location>
        <begin position="210"/>
        <end position="220"/>
    </location>
</feature>
<dbReference type="EnsemblPlants" id="Zm00001eb310000_T001">
    <property type="protein sequence ID" value="Zm00001eb310000_P001"/>
    <property type="gene ID" value="Zm00001eb310000"/>
</dbReference>
<evidence type="ECO:0000313" key="3">
    <source>
        <dbReference type="Proteomes" id="UP000007305"/>
    </source>
</evidence>
<evidence type="ECO:0000256" key="1">
    <source>
        <dbReference type="SAM" id="MobiDB-lite"/>
    </source>
</evidence>
<dbReference type="InParanoid" id="A0A804UDD4"/>
<reference evidence="2" key="3">
    <citation type="submission" date="2021-05" db="UniProtKB">
        <authorList>
            <consortium name="EnsemblPlants"/>
        </authorList>
    </citation>
    <scope>IDENTIFICATION</scope>
    <source>
        <strain evidence="2">cv. B73</strain>
    </source>
</reference>
<name>A0A804UDD4_MAIZE</name>
<feature type="compositionally biased region" description="Low complexity" evidence="1">
    <location>
        <begin position="252"/>
        <end position="263"/>
    </location>
</feature>
<sequence>MAATAHPRPLLPLPAAVRARRPRPSCAPPPLRAAPASPLPPAAPLPQAAFGAPMAPSFLRLCSATLGPKSSSCSPSMVSPLRAPPSTSTFPLLFPALGQGAPRSGDLPTPWTQGPPSTGRVCHRRARPSPPRWRTAARPPSLRRRCRHGRSRGIRRLSPTGSASSDAADEPGAAGGVRGAPASAAVAGSPRLLAAVDLRISTAGPPSELPNRRDSPAPRDEDGEEAVTRPSIAATRRRWDVHRGAAAGVVHAPPSPGGHSSPLPAMPGDPSSTFAPPVQRPSSASTLFPASAPLLCVLRPHAAPRGLPARATILTSVGHLFPGMDTLRSSPLCRHLCPCSPLSSR</sequence>
<dbReference type="Proteomes" id="UP000007305">
    <property type="component" value="Chromosome 7"/>
</dbReference>